<evidence type="ECO:0000313" key="2">
    <source>
        <dbReference type="Proteomes" id="UP000003340"/>
    </source>
</evidence>
<dbReference type="eggNOG" id="ENOG5033JMX">
    <property type="taxonomic scope" value="Bacteria"/>
</dbReference>
<comment type="caution">
    <text evidence="1">The sequence shown here is derived from an EMBL/GenBank/DDBJ whole genome shotgun (WGS) entry which is preliminary data.</text>
</comment>
<dbReference type="PANTHER" id="PTHR41309">
    <property type="entry name" value="MEMBRANE PROTEIN-RELATED"/>
    <property type="match status" value="1"/>
</dbReference>
<evidence type="ECO:0000313" key="1">
    <source>
        <dbReference type="EMBL" id="EEG29867.1"/>
    </source>
</evidence>
<dbReference type="Proteomes" id="UP000003340">
    <property type="component" value="Unassembled WGS sequence"/>
</dbReference>
<dbReference type="EMBL" id="ACEC01000084">
    <property type="protein sequence ID" value="EEG29867.1"/>
    <property type="molecule type" value="Genomic_DNA"/>
</dbReference>
<dbReference type="HOGENOM" id="CLU_102880_5_1_9"/>
<proteinExistence type="predicted"/>
<name>C0EF64_9FIRM</name>
<keyword evidence="2" id="KW-1185">Reference proteome</keyword>
<sequence>MKGLIVKDFLILRGQARMFVGILLLYVVMGIFMKDFSFFAAIILLVSAMLVVTTCAYDDSYKWNIYAGTLPIKRNQIVLGKYISSLLFVLIGVAVSLLFNFISFVVFDNLNFGDALHTLYFTVVGSLLFISIMLPIIFRFGTEKSRLLLPILIALLIAGVFVLKELGVELPAGDRISQLVDFAILPVAVLFFLSYLISCRVIRRREN</sequence>
<dbReference type="AlphaFoldDB" id="C0EF64"/>
<organism evidence="1 2">
    <name type="scientific">[Clostridium] methylpentosum DSM 5476</name>
    <dbReference type="NCBI Taxonomy" id="537013"/>
    <lineage>
        <taxon>Bacteria</taxon>
        <taxon>Bacillati</taxon>
        <taxon>Bacillota</taxon>
        <taxon>Clostridia</taxon>
        <taxon>Eubacteriales</taxon>
        <taxon>Oscillospiraceae</taxon>
        <taxon>Oscillospiraceae incertae sedis</taxon>
    </lineage>
</organism>
<dbReference type="STRING" id="537013.CLOSTMETH_02505"/>
<dbReference type="PANTHER" id="PTHR41309:SF2">
    <property type="entry name" value="MEMBRANE PROTEIN"/>
    <property type="match status" value="1"/>
</dbReference>
<protein>
    <recommendedName>
        <fullName evidence="3">ABC-2 transporter permease</fullName>
    </recommendedName>
</protein>
<gene>
    <name evidence="1" type="ORF">CLOSTMETH_02505</name>
</gene>
<dbReference type="InterPro" id="IPR025699">
    <property type="entry name" value="ABC2_memb-like"/>
</dbReference>
<dbReference type="Pfam" id="PF13346">
    <property type="entry name" value="ABC2_membrane_5"/>
    <property type="match status" value="1"/>
</dbReference>
<reference evidence="1 2" key="2">
    <citation type="submission" date="2009-02" db="EMBL/GenBank/DDBJ databases">
        <title>Draft genome sequence of Clostridium methylpentosum (DSM 5476).</title>
        <authorList>
            <person name="Sudarsanam P."/>
            <person name="Ley R."/>
            <person name="Guruge J."/>
            <person name="Turnbaugh P.J."/>
            <person name="Mahowald M."/>
            <person name="Liep D."/>
            <person name="Gordon J."/>
        </authorList>
    </citation>
    <scope>NUCLEOTIDE SEQUENCE [LARGE SCALE GENOMIC DNA]</scope>
    <source>
        <strain evidence="1 2">DSM 5476</strain>
    </source>
</reference>
<accession>C0EF64</accession>
<reference evidence="1 2" key="1">
    <citation type="submission" date="2009-01" db="EMBL/GenBank/DDBJ databases">
        <authorList>
            <person name="Fulton L."/>
            <person name="Clifton S."/>
            <person name="Fulton B."/>
            <person name="Xu J."/>
            <person name="Minx P."/>
            <person name="Pepin K.H."/>
            <person name="Johnson M."/>
            <person name="Bhonagiri V."/>
            <person name="Nash W.E."/>
            <person name="Mardis E.R."/>
            <person name="Wilson R.K."/>
        </authorList>
    </citation>
    <scope>NUCLEOTIDE SEQUENCE [LARGE SCALE GENOMIC DNA]</scope>
    <source>
        <strain evidence="1 2">DSM 5476</strain>
    </source>
</reference>
<evidence type="ECO:0008006" key="3">
    <source>
        <dbReference type="Google" id="ProtNLM"/>
    </source>
</evidence>